<protein>
    <recommendedName>
        <fullName evidence="7">T-box domain-containing protein</fullName>
    </recommendedName>
</protein>
<dbReference type="GO" id="GO:0032502">
    <property type="term" value="P:developmental process"/>
    <property type="evidence" value="ECO:0007669"/>
    <property type="project" value="UniProtKB-ARBA"/>
</dbReference>
<keyword evidence="4" id="KW-0804">Transcription</keyword>
<dbReference type="PANTHER" id="PTHR11267:SF181">
    <property type="entry name" value="OPTOMOTOR-BLIND PROTEIN"/>
    <property type="match status" value="1"/>
</dbReference>
<dbReference type="PANTHER" id="PTHR11267">
    <property type="entry name" value="T-BOX PROTEIN-RELATED"/>
    <property type="match status" value="1"/>
</dbReference>
<dbReference type="GO" id="GO:0005634">
    <property type="term" value="C:nucleus"/>
    <property type="evidence" value="ECO:0007669"/>
    <property type="project" value="UniProtKB-SubCell"/>
</dbReference>
<evidence type="ECO:0000256" key="4">
    <source>
        <dbReference type="ARBA" id="ARBA00023163"/>
    </source>
</evidence>
<dbReference type="Proteomes" id="UP001620626">
    <property type="component" value="Unassembled WGS sequence"/>
</dbReference>
<evidence type="ECO:0000256" key="3">
    <source>
        <dbReference type="ARBA" id="ARBA00023125"/>
    </source>
</evidence>
<evidence type="ECO:0000313" key="8">
    <source>
        <dbReference type="EMBL" id="KAL3116756.1"/>
    </source>
</evidence>
<dbReference type="AlphaFoldDB" id="A0ABD2LNR8"/>
<dbReference type="Gene3D" id="2.60.40.820">
    <property type="entry name" value="Transcription factor, T-box"/>
    <property type="match status" value="1"/>
</dbReference>
<evidence type="ECO:0000259" key="7">
    <source>
        <dbReference type="PROSITE" id="PS50252"/>
    </source>
</evidence>
<name>A0ABD2LNR8_9BILA</name>
<dbReference type="InterPro" id="IPR018186">
    <property type="entry name" value="TF_T-box_CS"/>
</dbReference>
<reference evidence="8 9" key="1">
    <citation type="submission" date="2024-10" db="EMBL/GenBank/DDBJ databases">
        <authorList>
            <person name="Kim D."/>
        </authorList>
    </citation>
    <scope>NUCLEOTIDE SEQUENCE [LARGE SCALE GENOMIC DNA]</scope>
    <source>
        <strain evidence="8">BH-2024</strain>
    </source>
</reference>
<dbReference type="InterPro" id="IPR046360">
    <property type="entry name" value="T-box_DNA-bd"/>
</dbReference>
<proteinExistence type="predicted"/>
<dbReference type="GO" id="GO:0003677">
    <property type="term" value="F:DNA binding"/>
    <property type="evidence" value="ECO:0007669"/>
    <property type="project" value="UniProtKB-UniRule"/>
</dbReference>
<keyword evidence="2" id="KW-0805">Transcription regulation</keyword>
<comment type="caution">
    <text evidence="6">Lacks conserved residue(s) required for the propagation of feature annotation.</text>
</comment>
<dbReference type="PROSITE" id="PS50252">
    <property type="entry name" value="TBOX_3"/>
    <property type="match status" value="1"/>
</dbReference>
<dbReference type="PRINTS" id="PR00937">
    <property type="entry name" value="TBOX"/>
</dbReference>
<evidence type="ECO:0000256" key="6">
    <source>
        <dbReference type="PROSITE-ProRule" id="PRU00201"/>
    </source>
</evidence>
<evidence type="ECO:0000256" key="5">
    <source>
        <dbReference type="ARBA" id="ARBA00023242"/>
    </source>
</evidence>
<dbReference type="InterPro" id="IPR008967">
    <property type="entry name" value="p53-like_TF_DNA-bd_sf"/>
</dbReference>
<comment type="caution">
    <text evidence="8">The sequence shown here is derived from an EMBL/GenBank/DDBJ whole genome shotgun (WGS) entry which is preliminary data.</text>
</comment>
<dbReference type="SMART" id="SM00425">
    <property type="entry name" value="TBOX"/>
    <property type="match status" value="1"/>
</dbReference>
<sequence length="417" mass="46259">MTTSNGGFQAIGCGDADWHQDGRNFEVQKIWGFFGLRLRIRLRVISRASPVPDWHCRHIFSIMGQLNSYFFSPEDHSSSVCAQPVLMEKEEEGEKLLNDLVTASSPPAVCPASSPASPPASSSVSVPPCEPPASLTCATSSPFTAQQLATPSSFSPLSAPAAADVPPSLYVRLPQPDDPFYFCALGTVPPPITFGNSGPPLHIFVVDDGVTDAPKVELKDKQLWEEFHKFGNEMIITKSGRRIFPSMSVKLSGLDEKANYYVIMDIVPRDANVWEFNDSRWAVARPIDAPSAEELLTPLHIHPNSPASGEHWMREGTSFHRVKIATSNETNRADFTVLKPMQKYCPRIHIVRSDNIYSQMATWNTTSFAETEFFAVTSYQNNLVCDKKIDHNPFAKRFREFGQAKKSAAERKLHVGS</sequence>
<dbReference type="Pfam" id="PF00907">
    <property type="entry name" value="T-box"/>
    <property type="match status" value="1"/>
</dbReference>
<evidence type="ECO:0000256" key="1">
    <source>
        <dbReference type="ARBA" id="ARBA00004123"/>
    </source>
</evidence>
<gene>
    <name evidence="8" type="ORF">niasHT_004257</name>
</gene>
<dbReference type="InterPro" id="IPR036960">
    <property type="entry name" value="T-box_sf"/>
</dbReference>
<comment type="subcellular location">
    <subcellularLocation>
        <location evidence="1 6">Nucleus</location>
    </subcellularLocation>
</comment>
<dbReference type="InterPro" id="IPR001699">
    <property type="entry name" value="TF_T-box"/>
</dbReference>
<keyword evidence="9" id="KW-1185">Reference proteome</keyword>
<dbReference type="EMBL" id="JBICBT010000347">
    <property type="protein sequence ID" value="KAL3116756.1"/>
    <property type="molecule type" value="Genomic_DNA"/>
</dbReference>
<keyword evidence="3 6" id="KW-0238">DNA-binding</keyword>
<keyword evidence="5 6" id="KW-0539">Nucleus</keyword>
<dbReference type="PROSITE" id="PS01283">
    <property type="entry name" value="TBOX_1"/>
    <property type="match status" value="1"/>
</dbReference>
<accession>A0ABD2LNR8</accession>
<evidence type="ECO:0000313" key="9">
    <source>
        <dbReference type="Proteomes" id="UP001620626"/>
    </source>
</evidence>
<evidence type="ECO:0000256" key="2">
    <source>
        <dbReference type="ARBA" id="ARBA00023015"/>
    </source>
</evidence>
<organism evidence="8 9">
    <name type="scientific">Heterodera trifolii</name>
    <dbReference type="NCBI Taxonomy" id="157864"/>
    <lineage>
        <taxon>Eukaryota</taxon>
        <taxon>Metazoa</taxon>
        <taxon>Ecdysozoa</taxon>
        <taxon>Nematoda</taxon>
        <taxon>Chromadorea</taxon>
        <taxon>Rhabditida</taxon>
        <taxon>Tylenchina</taxon>
        <taxon>Tylenchomorpha</taxon>
        <taxon>Tylenchoidea</taxon>
        <taxon>Heteroderidae</taxon>
        <taxon>Heteroderinae</taxon>
        <taxon>Heterodera</taxon>
    </lineage>
</organism>
<dbReference type="SUPFAM" id="SSF49417">
    <property type="entry name" value="p53-like transcription factors"/>
    <property type="match status" value="1"/>
</dbReference>
<feature type="domain" description="T-box" evidence="7">
    <location>
        <begin position="218"/>
        <end position="400"/>
    </location>
</feature>